<proteinExistence type="predicted"/>
<dbReference type="OrthoDB" id="7869035at2"/>
<organism evidence="1 2">
    <name type="scientific">Litoreibacter meonggei</name>
    <dbReference type="NCBI Taxonomy" id="1049199"/>
    <lineage>
        <taxon>Bacteria</taxon>
        <taxon>Pseudomonadati</taxon>
        <taxon>Pseudomonadota</taxon>
        <taxon>Alphaproteobacteria</taxon>
        <taxon>Rhodobacterales</taxon>
        <taxon>Roseobacteraceae</taxon>
        <taxon>Litoreibacter</taxon>
    </lineage>
</organism>
<reference evidence="1 2" key="1">
    <citation type="submission" date="2018-10" db="EMBL/GenBank/DDBJ databases">
        <title>Genomic Encyclopedia of Archaeal and Bacterial Type Strains, Phase II (KMG-II): from individual species to whole genera.</title>
        <authorList>
            <person name="Goeker M."/>
        </authorList>
    </citation>
    <scope>NUCLEOTIDE SEQUENCE [LARGE SCALE GENOMIC DNA]</scope>
    <source>
        <strain evidence="1 2">DSM 29466</strain>
    </source>
</reference>
<evidence type="ECO:0000313" key="1">
    <source>
        <dbReference type="EMBL" id="RLJ60684.1"/>
    </source>
</evidence>
<comment type="caution">
    <text evidence="1">The sequence shown here is derived from an EMBL/GenBank/DDBJ whole genome shotgun (WGS) entry which is preliminary data.</text>
</comment>
<name>A0A497X6B7_9RHOB</name>
<gene>
    <name evidence="1" type="ORF">BCF46_0887</name>
</gene>
<dbReference type="Proteomes" id="UP000269157">
    <property type="component" value="Unassembled WGS sequence"/>
</dbReference>
<sequence length="227" mass="25054">MSTALSLGVSSSDSFIVYLSPEGARSYSVRSVWLVSGDMSNSYCFRAGRPIETIFVPEFYQSFLVALNAQALDDQTIELPDFEVSLPGVGVSGLRIERQPDGDEPDALRLSFHRYVGDVTRVLRFIPSAELKPATVRERIAVEVLRDIVSPIFDMMSLSEPSSRDILKSHSGAIEARLTRLTAQQEEIKFYTGLLKRYVAGCQQDAADLGGGSSDDMWPPMRHSAGR</sequence>
<dbReference type="AlphaFoldDB" id="A0A497X6B7"/>
<keyword evidence="2" id="KW-1185">Reference proteome</keyword>
<accession>A0A497X6B7</accession>
<evidence type="ECO:0000313" key="2">
    <source>
        <dbReference type="Proteomes" id="UP000269157"/>
    </source>
</evidence>
<dbReference type="EMBL" id="RCCE01000001">
    <property type="protein sequence ID" value="RLJ60684.1"/>
    <property type="molecule type" value="Genomic_DNA"/>
</dbReference>
<protein>
    <submittedName>
        <fullName evidence="1">Uncharacterized protein</fullName>
    </submittedName>
</protein>
<dbReference type="RefSeq" id="WP_121022054.1">
    <property type="nucleotide sequence ID" value="NZ_RCCE01000001.1"/>
</dbReference>